<dbReference type="AlphaFoldDB" id="A0A6N9JJR1"/>
<name>A0A6N9JJR1_9ACTN</name>
<proteinExistence type="predicted"/>
<accession>A0A6N9JJR1</accession>
<evidence type="ECO:0000313" key="1">
    <source>
        <dbReference type="EMBL" id="MZJ39740.1"/>
    </source>
</evidence>
<protein>
    <recommendedName>
        <fullName evidence="3">IS1 family transposase</fullName>
    </recommendedName>
</protein>
<organism evidence="1 2">
    <name type="scientific">Collinsella aerofaciens</name>
    <dbReference type="NCBI Taxonomy" id="74426"/>
    <lineage>
        <taxon>Bacteria</taxon>
        <taxon>Bacillati</taxon>
        <taxon>Actinomycetota</taxon>
        <taxon>Coriobacteriia</taxon>
        <taxon>Coriobacteriales</taxon>
        <taxon>Coriobacteriaceae</taxon>
        <taxon>Collinsella</taxon>
    </lineage>
</organism>
<dbReference type="Proteomes" id="UP000469380">
    <property type="component" value="Unassembled WGS sequence"/>
</dbReference>
<evidence type="ECO:0000313" key="2">
    <source>
        <dbReference type="Proteomes" id="UP000469380"/>
    </source>
</evidence>
<reference evidence="1 2" key="1">
    <citation type="journal article" date="2019" name="Nat. Med.">
        <title>A library of human gut bacterial isolates paired with longitudinal multiomics data enables mechanistic microbiome research.</title>
        <authorList>
            <person name="Poyet M."/>
            <person name="Groussin M."/>
            <person name="Gibbons S.M."/>
            <person name="Avila-Pacheco J."/>
            <person name="Jiang X."/>
            <person name="Kearney S.M."/>
            <person name="Perrotta A.R."/>
            <person name="Berdy B."/>
            <person name="Zhao S."/>
            <person name="Lieberman T.D."/>
            <person name="Swanson P.K."/>
            <person name="Smith M."/>
            <person name="Roesemann S."/>
            <person name="Alexander J.E."/>
            <person name="Rich S.A."/>
            <person name="Livny J."/>
            <person name="Vlamakis H."/>
            <person name="Clish C."/>
            <person name="Bullock K."/>
            <person name="Deik A."/>
            <person name="Scott J."/>
            <person name="Pierce K.A."/>
            <person name="Xavier R.J."/>
            <person name="Alm E.J."/>
        </authorList>
    </citation>
    <scope>NUCLEOTIDE SEQUENCE [LARGE SCALE GENOMIC DNA]</scope>
    <source>
        <strain evidence="1 2">BIOML-A20</strain>
    </source>
</reference>
<dbReference type="RefSeq" id="WP_161160650.1">
    <property type="nucleotide sequence ID" value="NZ_WWSR01000011.1"/>
</dbReference>
<sequence>MNGDFYIGSITVRRGRDADGAQRRLCRGCGRSFRASTGRALGTTKLPAATWARYAEAMLAGATLRDAAAACGVSLKTSFSMRHRL</sequence>
<gene>
    <name evidence="1" type="ORF">GT464_07250</name>
</gene>
<comment type="caution">
    <text evidence="1">The sequence shown here is derived from an EMBL/GenBank/DDBJ whole genome shotgun (WGS) entry which is preliminary data.</text>
</comment>
<evidence type="ECO:0008006" key="3">
    <source>
        <dbReference type="Google" id="ProtNLM"/>
    </source>
</evidence>
<dbReference type="EMBL" id="WWSR01000011">
    <property type="protein sequence ID" value="MZJ39740.1"/>
    <property type="molecule type" value="Genomic_DNA"/>
</dbReference>